<evidence type="ECO:0000313" key="2">
    <source>
        <dbReference type="EMBL" id="KKY31329.1"/>
    </source>
</evidence>
<evidence type="ECO:0000313" key="3">
    <source>
        <dbReference type="Proteomes" id="UP000034680"/>
    </source>
</evidence>
<dbReference type="EMBL" id="LCUC01000396">
    <property type="protein sequence ID" value="KKY31329.1"/>
    <property type="molecule type" value="Genomic_DNA"/>
</dbReference>
<dbReference type="STRING" id="1214573.A0A0G2FAX5"/>
<dbReference type="GO" id="GO:0016020">
    <property type="term" value="C:membrane"/>
    <property type="evidence" value="ECO:0007669"/>
    <property type="project" value="InterPro"/>
</dbReference>
<organism evidence="2 3">
    <name type="scientific">Diaporthe ampelina</name>
    <dbReference type="NCBI Taxonomy" id="1214573"/>
    <lineage>
        <taxon>Eukaryota</taxon>
        <taxon>Fungi</taxon>
        <taxon>Dikarya</taxon>
        <taxon>Ascomycota</taxon>
        <taxon>Pezizomycotina</taxon>
        <taxon>Sordariomycetes</taxon>
        <taxon>Sordariomycetidae</taxon>
        <taxon>Diaporthales</taxon>
        <taxon>Diaporthaceae</taxon>
        <taxon>Diaporthe</taxon>
    </lineage>
</organism>
<dbReference type="InterPro" id="IPR015919">
    <property type="entry name" value="Cadherin-like_sf"/>
</dbReference>
<dbReference type="Pfam" id="PF21959">
    <property type="entry name" value="DUF6923"/>
    <property type="match status" value="1"/>
</dbReference>
<dbReference type="SUPFAM" id="SSF49313">
    <property type="entry name" value="Cadherin-like"/>
    <property type="match status" value="1"/>
</dbReference>
<dbReference type="GO" id="GO:0005509">
    <property type="term" value="F:calcium ion binding"/>
    <property type="evidence" value="ECO:0007669"/>
    <property type="project" value="InterPro"/>
</dbReference>
<dbReference type="Proteomes" id="UP000034680">
    <property type="component" value="Unassembled WGS sequence"/>
</dbReference>
<name>A0A0G2FAX5_9PEZI</name>
<proteinExistence type="predicted"/>
<dbReference type="OrthoDB" id="4405280at2759"/>
<sequence>MVLITLNAVDANGEPYTVTFRAIIRAASRSTSSGTAGTATSPSATLAPTGVVIPPLSLVPGQSFEIPLAPYFRRPQDYTTVISTNPLSPWVQLNSGRTSLSGTVPATQVTGLVTVTATVTSPDPADGTYTITIPIVINNPLSSLSSLSLATSTSAALPTISPSSSPLVVPLTPGAPFFLPLLDVLRGLNGAITSVVTEPTSPWVVFNDADNSLSGTVPLQQPIGDVAVLITVTTPSGDEYTVTVILRIAGSVSTSAATATGTITTATSASTPTESSRPIPTLFTGEPFNFPASPFLDSLADVVTSISTQPPTDWLTSVASQASIVGTVPATQPLGTIVVTLTARRPDGTTYQTTFDIVIAAGSFPASTSASIPFSIPIARFLRSLGDTATNIVTAPPFPWIRLSTDIQAVVGTAPADQPTGTFQVTIQAVDANGQPYTVTFNVNVEAGPATPSSITPGEVFSVPLTSLLSSLGAIVLAFPDTDPFSPWVQVIGQTIAGTVPVDQPSGGTLQHKHLGACNSHSHLGIHPHIHPRSNLLRKCHHDQHIEHNASATPTPTAPVELDCSPLGFLSQGSAFLSLNLGPLIGLQDPLNLFTYGLSLIDAIGYNVLDDFVYGLAQTGIGAGDLIRIGAGGQSQLVVENLTPNILNNDLTIFTVGDVDDQGGYWAATSLIGSNAQTWFRVNLAPDTAGYGTVTNQGTATLPYPIYDWVYVPGAGNYLYALGTVPLVLIPPQLATTALIRFDRTTQTWSEVKNYGTIIGTNTWGATFATSNGNIYAVESITGQIWKFPVTNNGSASFVSQFVPQGLIDGARCFNAPDPQ</sequence>
<keyword evidence="3" id="KW-1185">Reference proteome</keyword>
<gene>
    <name evidence="2" type="ORF">UCDDA912_g08737</name>
</gene>
<dbReference type="AlphaFoldDB" id="A0A0G2FAX5"/>
<reference evidence="2 3" key="2">
    <citation type="submission" date="2015-05" db="EMBL/GenBank/DDBJ databases">
        <authorList>
            <person name="Morales-Cruz A."/>
            <person name="Amrine K.C."/>
            <person name="Cantu D."/>
        </authorList>
    </citation>
    <scope>NUCLEOTIDE SEQUENCE [LARGE SCALE GENOMIC DNA]</scope>
    <source>
        <strain evidence="2">DA912</strain>
    </source>
</reference>
<dbReference type="InterPro" id="IPR054215">
    <property type="entry name" value="DUF6923"/>
</dbReference>
<reference evidence="2 3" key="1">
    <citation type="submission" date="2015-05" db="EMBL/GenBank/DDBJ databases">
        <title>Distinctive expansion of gene families associated with plant cell wall degradation and secondary metabolism in the genomes of grapevine trunk pathogens.</title>
        <authorList>
            <person name="Lawrence D.P."/>
            <person name="Travadon R."/>
            <person name="Rolshausen P.E."/>
            <person name="Baumgartner K."/>
        </authorList>
    </citation>
    <scope>NUCLEOTIDE SEQUENCE [LARGE SCALE GENOMIC DNA]</scope>
    <source>
        <strain evidence="2">DA912</strain>
    </source>
</reference>
<evidence type="ECO:0000259" key="1">
    <source>
        <dbReference type="Pfam" id="PF21959"/>
    </source>
</evidence>
<comment type="caution">
    <text evidence="2">The sequence shown here is derived from an EMBL/GenBank/DDBJ whole genome shotgun (WGS) entry which is preliminary data.</text>
</comment>
<accession>A0A0G2FAX5</accession>
<feature type="domain" description="DUF6923" evidence="1">
    <location>
        <begin position="603"/>
        <end position="813"/>
    </location>
</feature>
<protein>
    <submittedName>
        <fullName evidence="2">Putative proline rich protein 5</fullName>
    </submittedName>
</protein>